<protein>
    <submittedName>
        <fullName evidence="12">Cytochrome P450 52A1</fullName>
    </submittedName>
</protein>
<gene>
    <name evidence="12" type="ORF">CCMA1212_002317</name>
</gene>
<keyword evidence="5 11" id="KW-0479">Metal-binding</keyword>
<keyword evidence="4" id="KW-0812">Transmembrane</keyword>
<evidence type="ECO:0000256" key="2">
    <source>
        <dbReference type="ARBA" id="ARBA00004167"/>
    </source>
</evidence>
<name>A0ABY2HDK0_9HYPO</name>
<evidence type="ECO:0000256" key="5">
    <source>
        <dbReference type="ARBA" id="ARBA00022723"/>
    </source>
</evidence>
<evidence type="ECO:0000256" key="11">
    <source>
        <dbReference type="RuleBase" id="RU000461"/>
    </source>
</evidence>
<evidence type="ECO:0000256" key="8">
    <source>
        <dbReference type="ARBA" id="ARBA00023004"/>
    </source>
</evidence>
<dbReference type="SUPFAM" id="SSF48264">
    <property type="entry name" value="Cytochrome P450"/>
    <property type="match status" value="1"/>
</dbReference>
<keyword evidence="13" id="KW-1185">Reference proteome</keyword>
<dbReference type="CDD" id="cd11063">
    <property type="entry name" value="CYP52"/>
    <property type="match status" value="1"/>
</dbReference>
<keyword evidence="11" id="KW-0349">Heme</keyword>
<dbReference type="PRINTS" id="PR00385">
    <property type="entry name" value="P450"/>
</dbReference>
<dbReference type="InterPro" id="IPR036396">
    <property type="entry name" value="Cyt_P450_sf"/>
</dbReference>
<keyword evidence="6" id="KW-1133">Transmembrane helix</keyword>
<evidence type="ECO:0000256" key="4">
    <source>
        <dbReference type="ARBA" id="ARBA00022692"/>
    </source>
</evidence>
<comment type="caution">
    <text evidence="12">The sequence shown here is derived from an EMBL/GenBank/DDBJ whole genome shotgun (WGS) entry which is preliminary data.</text>
</comment>
<comment type="similarity">
    <text evidence="3 11">Belongs to the cytochrome P450 family.</text>
</comment>
<dbReference type="InterPro" id="IPR017972">
    <property type="entry name" value="Cyt_P450_CS"/>
</dbReference>
<evidence type="ECO:0000256" key="6">
    <source>
        <dbReference type="ARBA" id="ARBA00022989"/>
    </source>
</evidence>
<dbReference type="Proteomes" id="UP001642720">
    <property type="component" value="Unassembled WGS sequence"/>
</dbReference>
<dbReference type="RefSeq" id="XP_073562569.1">
    <property type="nucleotide sequence ID" value="XM_073699704.1"/>
</dbReference>
<keyword evidence="9 11" id="KW-0503">Monooxygenase</keyword>
<comment type="subcellular location">
    <subcellularLocation>
        <location evidence="2">Membrane</location>
        <topology evidence="2">Single-pass membrane protein</topology>
    </subcellularLocation>
</comment>
<accession>A0ABY2HDK0</accession>
<sequence>MGFIELLAQHVSIKAFALVTLVTWTALMTINRIREHRKIKSIGNYAHTLQPRLPFGLDFIYYGIRSTIAHKNLELWRDIFFANSTYTTYTCEMRVLNERVIFTVDPENVKAVLATQFHDFGKGPGFKDEWAELLGDSIFTTDGAQWHDSRQLLRPQFTRDRLSDLHCFENHIQTLFKAMANGGPLEGEDQEVDLSRADGRRLDISQLFYRYTLDVATDFLLGSDVKSLSYVNSLQISSLHVTTSIVHPQLTISPTTQRTPKNDFAEAFAQAQRLQNIMVRASRLRWLIPKGTYRASIRKIDAFVNGFIQRALLMGPDELAARSSDNKGTGSYTFLHALAGFTRDPKVLRDQILAVLIAGRDTTAATLSWAVYELSRNPHVVRRLRAEILATVGPGNRPPSYEHLKDMPYLRAVLNETLRLYPVVPFNVRVALRDTTLPRGGGPSGAEPLPVLRGTRLGYSTLVMQRRPDLYPPPSETFADPAVFSPERWAVWHPRPHDYIPFNAGPRICIGQQLALTEMSYTLCRIFQRFERVQSFMGEIDGGEPLLKSDIILSPGQGVHVAFWEAKKGTN</sequence>
<evidence type="ECO:0000256" key="9">
    <source>
        <dbReference type="ARBA" id="ARBA00023033"/>
    </source>
</evidence>
<evidence type="ECO:0000313" key="12">
    <source>
        <dbReference type="EMBL" id="TFB06368.1"/>
    </source>
</evidence>
<keyword evidence="7 11" id="KW-0560">Oxidoreductase</keyword>
<dbReference type="Pfam" id="PF00067">
    <property type="entry name" value="p450"/>
    <property type="match status" value="1"/>
</dbReference>
<dbReference type="PANTHER" id="PTHR24287:SF5">
    <property type="entry name" value="P450, PUTATIVE (EUROFUNG)-RELATED"/>
    <property type="match status" value="1"/>
</dbReference>
<dbReference type="InterPro" id="IPR002401">
    <property type="entry name" value="Cyt_P450_E_grp-I"/>
</dbReference>
<dbReference type="InterPro" id="IPR047146">
    <property type="entry name" value="Cyt_P450_E_CYP52_fungi"/>
</dbReference>
<evidence type="ECO:0000256" key="10">
    <source>
        <dbReference type="ARBA" id="ARBA00023136"/>
    </source>
</evidence>
<dbReference type="GeneID" id="300574154"/>
<keyword evidence="10" id="KW-0472">Membrane</keyword>
<keyword evidence="8 11" id="KW-0408">Iron</keyword>
<proteinExistence type="inferred from homology"/>
<dbReference type="PRINTS" id="PR00463">
    <property type="entry name" value="EP450I"/>
</dbReference>
<dbReference type="PANTHER" id="PTHR24287">
    <property type="entry name" value="P450, PUTATIVE (EUROFUNG)-RELATED"/>
    <property type="match status" value="1"/>
</dbReference>
<dbReference type="InterPro" id="IPR001128">
    <property type="entry name" value="Cyt_P450"/>
</dbReference>
<evidence type="ECO:0000256" key="7">
    <source>
        <dbReference type="ARBA" id="ARBA00023002"/>
    </source>
</evidence>
<evidence type="ECO:0000313" key="13">
    <source>
        <dbReference type="Proteomes" id="UP001642720"/>
    </source>
</evidence>
<dbReference type="EMBL" id="PPTA01000002">
    <property type="protein sequence ID" value="TFB06368.1"/>
    <property type="molecule type" value="Genomic_DNA"/>
</dbReference>
<reference evidence="12 13" key="1">
    <citation type="submission" date="2018-01" db="EMBL/GenBank/DDBJ databases">
        <title>Genome characterization of the sugarcane-associated fungus Trichoderma ghanense CCMA-1212 and their application in lignocelulose bioconversion.</title>
        <authorList>
            <person name="Steindorff A.S."/>
            <person name="Mendes T.D."/>
            <person name="Vilela E.S.D."/>
            <person name="Rodrigues D.S."/>
            <person name="Formighieri E.F."/>
            <person name="Melo I.S."/>
            <person name="Favaro L.C.L."/>
        </authorList>
    </citation>
    <scope>NUCLEOTIDE SEQUENCE [LARGE SCALE GENOMIC DNA]</scope>
    <source>
        <strain evidence="12 13">CCMA-1212</strain>
    </source>
</reference>
<evidence type="ECO:0000256" key="1">
    <source>
        <dbReference type="ARBA" id="ARBA00001971"/>
    </source>
</evidence>
<dbReference type="PROSITE" id="PS00086">
    <property type="entry name" value="CYTOCHROME_P450"/>
    <property type="match status" value="1"/>
</dbReference>
<evidence type="ECO:0000256" key="3">
    <source>
        <dbReference type="ARBA" id="ARBA00010617"/>
    </source>
</evidence>
<comment type="cofactor">
    <cofactor evidence="1">
        <name>heme</name>
        <dbReference type="ChEBI" id="CHEBI:30413"/>
    </cofactor>
</comment>
<organism evidence="12 13">
    <name type="scientific">Trichoderma ghanense</name>
    <dbReference type="NCBI Taxonomy" id="65468"/>
    <lineage>
        <taxon>Eukaryota</taxon>
        <taxon>Fungi</taxon>
        <taxon>Dikarya</taxon>
        <taxon>Ascomycota</taxon>
        <taxon>Pezizomycotina</taxon>
        <taxon>Sordariomycetes</taxon>
        <taxon>Hypocreomycetidae</taxon>
        <taxon>Hypocreales</taxon>
        <taxon>Hypocreaceae</taxon>
        <taxon>Trichoderma</taxon>
    </lineage>
</organism>
<dbReference type="Gene3D" id="1.10.630.10">
    <property type="entry name" value="Cytochrome P450"/>
    <property type="match status" value="1"/>
</dbReference>